<evidence type="ECO:0000313" key="3">
    <source>
        <dbReference type="Proteomes" id="UP000237481"/>
    </source>
</evidence>
<protein>
    <submittedName>
        <fullName evidence="2">Uncharacterized protein</fullName>
    </submittedName>
</protein>
<dbReference type="EMBL" id="PKSG01000268">
    <property type="protein sequence ID" value="POR37240.1"/>
    <property type="molecule type" value="Genomic_DNA"/>
</dbReference>
<name>A0A2S4L488_9HYPO</name>
<organism evidence="2 3">
    <name type="scientific">Tolypocladium paradoxum</name>
    <dbReference type="NCBI Taxonomy" id="94208"/>
    <lineage>
        <taxon>Eukaryota</taxon>
        <taxon>Fungi</taxon>
        <taxon>Dikarya</taxon>
        <taxon>Ascomycota</taxon>
        <taxon>Pezizomycotina</taxon>
        <taxon>Sordariomycetes</taxon>
        <taxon>Hypocreomycetidae</taxon>
        <taxon>Hypocreales</taxon>
        <taxon>Ophiocordycipitaceae</taxon>
        <taxon>Tolypocladium</taxon>
    </lineage>
</organism>
<dbReference type="Proteomes" id="UP000237481">
    <property type="component" value="Unassembled WGS sequence"/>
</dbReference>
<evidence type="ECO:0000313" key="2">
    <source>
        <dbReference type="EMBL" id="POR37240.1"/>
    </source>
</evidence>
<evidence type="ECO:0000256" key="1">
    <source>
        <dbReference type="SAM" id="MobiDB-lite"/>
    </source>
</evidence>
<comment type="caution">
    <text evidence="2">The sequence shown here is derived from an EMBL/GenBank/DDBJ whole genome shotgun (WGS) entry which is preliminary data.</text>
</comment>
<keyword evidence="3" id="KW-1185">Reference proteome</keyword>
<sequence>MPVQPINPNARKRPGPPPIDFSKRQRKATAPIKRAERSYSETTRANVLIFLERPYKYDPCSLKADSNGWRPPTFVEAASHFKIPATTIKTWAKARRVGSKPKFVRP</sequence>
<gene>
    <name evidence="2" type="ORF">TPAR_02554</name>
</gene>
<dbReference type="AlphaFoldDB" id="A0A2S4L488"/>
<feature type="region of interest" description="Disordered" evidence="1">
    <location>
        <begin position="1"/>
        <end position="37"/>
    </location>
</feature>
<accession>A0A2S4L488</accession>
<proteinExistence type="predicted"/>
<dbReference type="STRING" id="94208.A0A2S4L488"/>
<dbReference type="OrthoDB" id="5422061at2759"/>
<reference evidence="2 3" key="1">
    <citation type="submission" date="2018-01" db="EMBL/GenBank/DDBJ databases">
        <title>Harnessing the power of phylogenomics to disentangle the directionality and signatures of interkingdom host jumping in the parasitic fungal genus Tolypocladium.</title>
        <authorList>
            <person name="Quandt C.A."/>
            <person name="Patterson W."/>
            <person name="Spatafora J.W."/>
        </authorList>
    </citation>
    <scope>NUCLEOTIDE SEQUENCE [LARGE SCALE GENOMIC DNA]</scope>
    <source>
        <strain evidence="2 3">NRBC 100945</strain>
    </source>
</reference>